<name>A0A1L2ZMT5_9MICC</name>
<feature type="transmembrane region" description="Helical" evidence="2">
    <location>
        <begin position="386"/>
        <end position="408"/>
    </location>
</feature>
<feature type="compositionally biased region" description="Basic and acidic residues" evidence="1">
    <location>
        <begin position="60"/>
        <end position="79"/>
    </location>
</feature>
<keyword evidence="2" id="KW-1133">Transmembrane helix</keyword>
<feature type="compositionally biased region" description="Basic and acidic residues" evidence="1">
    <location>
        <begin position="199"/>
        <end position="234"/>
    </location>
</feature>
<keyword evidence="5" id="KW-1185">Reference proteome</keyword>
<evidence type="ECO:0000313" key="3">
    <source>
        <dbReference type="EMBL" id="APF40713.1"/>
    </source>
</evidence>
<feature type="transmembrane region" description="Helical" evidence="2">
    <location>
        <begin position="538"/>
        <end position="557"/>
    </location>
</feature>
<feature type="transmembrane region" description="Helical" evidence="2">
    <location>
        <begin position="563"/>
        <end position="580"/>
    </location>
</feature>
<evidence type="ECO:0000313" key="5">
    <source>
        <dbReference type="Proteomes" id="UP000183530"/>
    </source>
</evidence>
<feature type="region of interest" description="Disordered" evidence="1">
    <location>
        <begin position="1"/>
        <end position="148"/>
    </location>
</feature>
<feature type="transmembrane region" description="Helical" evidence="2">
    <location>
        <begin position="514"/>
        <end position="531"/>
    </location>
</feature>
<evidence type="ECO:0000313" key="4">
    <source>
        <dbReference type="EMBL" id="MBB5512469.1"/>
    </source>
</evidence>
<reference evidence="3 5" key="1">
    <citation type="submission" date="2016-11" db="EMBL/GenBank/DDBJ databases">
        <title>Genome sequencing of Zhihengliuella aestuarii B18 antagonistic to Plasmodiophora brassicae.</title>
        <authorList>
            <person name="Luo Y."/>
        </authorList>
    </citation>
    <scope>NUCLEOTIDE SEQUENCE [LARGE SCALE GENOMIC DNA]</scope>
    <source>
        <strain evidence="3 5">B18</strain>
    </source>
</reference>
<dbReference type="OrthoDB" id="5189031at2"/>
<feature type="region of interest" description="Disordered" evidence="1">
    <location>
        <begin position="164"/>
        <end position="263"/>
    </location>
</feature>
<feature type="transmembrane region" description="Helical" evidence="2">
    <location>
        <begin position="444"/>
        <end position="464"/>
    </location>
</feature>
<feature type="compositionally biased region" description="Basic and acidic residues" evidence="1">
    <location>
        <begin position="250"/>
        <end position="263"/>
    </location>
</feature>
<dbReference type="STRING" id="556325.BHE16_06460"/>
<protein>
    <submittedName>
        <fullName evidence="4">Protein-S-isoprenylcysteine O-methyltransferase Ste14</fullName>
    </submittedName>
</protein>
<keyword evidence="2" id="KW-0472">Membrane</keyword>
<accession>A0A1L2ZMT5</accession>
<dbReference type="KEGG" id="nae:BHE16_06460"/>
<dbReference type="Proteomes" id="UP000183530">
    <property type="component" value="Chromosome"/>
</dbReference>
<dbReference type="GO" id="GO:0008168">
    <property type="term" value="F:methyltransferase activity"/>
    <property type="evidence" value="ECO:0007669"/>
    <property type="project" value="UniProtKB-KW"/>
</dbReference>
<gene>
    <name evidence="3" type="ORF">BHE16_06460</name>
    <name evidence="4" type="ORF">HD598_001156</name>
</gene>
<evidence type="ECO:0000313" key="6">
    <source>
        <dbReference type="Proteomes" id="UP000580797"/>
    </source>
</evidence>
<feature type="compositionally biased region" description="Low complexity" evidence="1">
    <location>
        <begin position="45"/>
        <end position="59"/>
    </location>
</feature>
<dbReference type="GO" id="GO:0032259">
    <property type="term" value="P:methylation"/>
    <property type="evidence" value="ECO:0007669"/>
    <property type="project" value="UniProtKB-KW"/>
</dbReference>
<reference evidence="4 6" key="2">
    <citation type="submission" date="2020-08" db="EMBL/GenBank/DDBJ databases">
        <title>Sequencing the genomes of 1000 actinobacteria strains.</title>
        <authorList>
            <person name="Klenk H.-P."/>
        </authorList>
    </citation>
    <scope>NUCLEOTIDE SEQUENCE [LARGE SCALE GENOMIC DNA]</scope>
    <source>
        <strain evidence="4 6">DSM 105783</strain>
    </source>
</reference>
<evidence type="ECO:0000256" key="2">
    <source>
        <dbReference type="SAM" id="Phobius"/>
    </source>
</evidence>
<feature type="compositionally biased region" description="Basic and acidic residues" evidence="1">
    <location>
        <begin position="116"/>
        <end position="148"/>
    </location>
</feature>
<proteinExistence type="predicted"/>
<feature type="transmembrane region" description="Helical" evidence="2">
    <location>
        <begin position="420"/>
        <end position="438"/>
    </location>
</feature>
<keyword evidence="2" id="KW-0812">Transmembrane</keyword>
<feature type="transmembrane region" description="Helical" evidence="2">
    <location>
        <begin position="476"/>
        <end position="494"/>
    </location>
</feature>
<evidence type="ECO:0000256" key="1">
    <source>
        <dbReference type="SAM" id="MobiDB-lite"/>
    </source>
</evidence>
<sequence>MKDRFEDDAAVSPALARLRDASPDTDSSNDAEMTGATAEKKDSAKNAAATASAPSAQTSEAKKASSTEKPEASGEKTEASAEGEMPGDGLSSWLDNIELPTASELTTRLGRWRARRAAEKAKQRKDIETVRAKAEARKESEQAAKDRAEQERLARLAVLTGPIEKVQTTPAAPAEPKVDRFKPAATRPSTPSFVASEAQHLDRSGANRKNESADARAQDDSLAHLVEEAREAVLKHNQSVPGMQVQAEEESAKDSATKAAEQPKLRRRNPLMDPKIAAQLEQEERAAAAKPVSRAILQPTARPHQPVWEIETVPSSVYVAPYNLPSRAPNPEPTSQDLIRRLVVTLAIIASAVVAFMELGIFGAPGVHDREFSPFEPNVSFMSMGVLAYLVWGIIYLWLLVYAGYQWTIDERSSVRQRRLGYPVAAAAILGAAWLFFASQGSDGIALVISVVLLGVLIYSLNVLNQHTARTRDERMCIDAPIGLFLGFAMTSAAMNLGTFLTMHRVNFLLPGDWWATFLIIGLTWLAATLTMTERGRIVMALGFGWGLFWIMIPRLFGSNDSALVAITAGVCGFVVVLATENRRYQIAHAERRALRGKPTEF</sequence>
<dbReference type="RefSeq" id="WP_071894190.1">
    <property type="nucleotide sequence ID" value="NZ_BAAARH010000014.1"/>
</dbReference>
<keyword evidence="4" id="KW-0808">Transferase</keyword>
<dbReference type="EMBL" id="CP018135">
    <property type="protein sequence ID" value="APF40713.1"/>
    <property type="molecule type" value="Genomic_DNA"/>
</dbReference>
<keyword evidence="4" id="KW-0489">Methyltransferase</keyword>
<dbReference type="Proteomes" id="UP000580797">
    <property type="component" value="Unassembled WGS sequence"/>
</dbReference>
<dbReference type="EMBL" id="JACHDR010000001">
    <property type="protein sequence ID" value="MBB5512469.1"/>
    <property type="molecule type" value="Genomic_DNA"/>
</dbReference>
<dbReference type="AlphaFoldDB" id="A0A1L2ZMT5"/>
<organism evidence="3 5">
    <name type="scientific">Neomicrococcus aestuarii</name>
    <dbReference type="NCBI Taxonomy" id="556325"/>
    <lineage>
        <taxon>Bacteria</taxon>
        <taxon>Bacillati</taxon>
        <taxon>Actinomycetota</taxon>
        <taxon>Actinomycetes</taxon>
        <taxon>Micrococcales</taxon>
        <taxon>Micrococcaceae</taxon>
        <taxon>Neomicrococcus</taxon>
    </lineage>
</organism>
<feature type="transmembrane region" description="Helical" evidence="2">
    <location>
        <begin position="342"/>
        <end position="366"/>
    </location>
</feature>